<evidence type="ECO:0000259" key="8">
    <source>
        <dbReference type="PROSITE" id="PS51515"/>
    </source>
</evidence>
<proteinExistence type="inferred from homology"/>
<evidence type="ECO:0000256" key="1">
    <source>
        <dbReference type="ARBA" id="ARBA00008361"/>
    </source>
</evidence>
<reference evidence="9" key="2">
    <citation type="submission" date="2023-04" db="EMBL/GenBank/DDBJ databases">
        <authorList>
            <person name="Bruccoleri R.E."/>
            <person name="Oakeley E.J."/>
            <person name="Faust A.-M."/>
            <person name="Dessus-Babus S."/>
            <person name="Altorfer M."/>
            <person name="Burckhardt D."/>
            <person name="Oertli M."/>
            <person name="Naumann U."/>
            <person name="Petersen F."/>
            <person name="Wong J."/>
        </authorList>
    </citation>
    <scope>NUCLEOTIDE SEQUENCE</scope>
    <source>
        <strain evidence="9">GSM-AAB239-AS_SAM_17_03QT</strain>
        <tissue evidence="9">Leaf</tissue>
    </source>
</reference>
<dbReference type="InterPro" id="IPR029063">
    <property type="entry name" value="SAM-dependent_MTases_sf"/>
</dbReference>
<dbReference type="InterPro" id="IPR010675">
    <property type="entry name" value="Bin3_C"/>
</dbReference>
<evidence type="ECO:0000313" key="10">
    <source>
        <dbReference type="Proteomes" id="UP001140949"/>
    </source>
</evidence>
<dbReference type="SUPFAM" id="SSF53335">
    <property type="entry name" value="S-adenosyl-L-methionine-dependent methyltransferases"/>
    <property type="match status" value="1"/>
</dbReference>
<evidence type="ECO:0000256" key="7">
    <source>
        <dbReference type="SAM" id="MobiDB-lite"/>
    </source>
</evidence>
<comment type="caution">
    <text evidence="9">The sequence shown here is derived from an EMBL/GenBank/DDBJ whole genome shotgun (WGS) entry which is preliminary data.</text>
</comment>
<name>A0AAX6GI73_IRIPA</name>
<reference evidence="9" key="1">
    <citation type="journal article" date="2023" name="GigaByte">
        <title>Genome assembly of the bearded iris, Iris pallida Lam.</title>
        <authorList>
            <person name="Bruccoleri R.E."/>
            <person name="Oakeley E.J."/>
            <person name="Faust A.M.E."/>
            <person name="Altorfer M."/>
            <person name="Dessus-Babus S."/>
            <person name="Burckhardt D."/>
            <person name="Oertli M."/>
            <person name="Naumann U."/>
            <person name="Petersen F."/>
            <person name="Wong J."/>
        </authorList>
    </citation>
    <scope>NUCLEOTIDE SEQUENCE</scope>
    <source>
        <strain evidence="9">GSM-AAB239-AS_SAM_17_03QT</strain>
    </source>
</reference>
<keyword evidence="3 6" id="KW-0808">Transferase</keyword>
<dbReference type="GO" id="GO:0008171">
    <property type="term" value="F:O-methyltransferase activity"/>
    <property type="evidence" value="ECO:0007669"/>
    <property type="project" value="UniProtKB-UniRule"/>
</dbReference>
<evidence type="ECO:0000313" key="9">
    <source>
        <dbReference type="EMBL" id="KAJ6828476.1"/>
    </source>
</evidence>
<dbReference type="GO" id="GO:0032259">
    <property type="term" value="P:methylation"/>
    <property type="evidence" value="ECO:0007669"/>
    <property type="project" value="UniProtKB-KW"/>
</dbReference>
<dbReference type="InterPro" id="IPR024160">
    <property type="entry name" value="BIN3_SAM-bd_dom"/>
</dbReference>
<keyword evidence="10" id="KW-1185">Reference proteome</keyword>
<dbReference type="PANTHER" id="PTHR12315">
    <property type="entry name" value="BICOID-INTERACTING PROTEIN RELATED"/>
    <property type="match status" value="1"/>
</dbReference>
<dbReference type="InterPro" id="IPR039772">
    <property type="entry name" value="Bin3-like"/>
</dbReference>
<evidence type="ECO:0000256" key="3">
    <source>
        <dbReference type="ARBA" id="ARBA00022679"/>
    </source>
</evidence>
<dbReference type="PANTHER" id="PTHR12315:SF0">
    <property type="entry name" value="7SK SNRNA METHYLPHOSPHATE CAPPING ENZYME"/>
    <property type="match status" value="1"/>
</dbReference>
<accession>A0AAX6GI73</accession>
<keyword evidence="2 6" id="KW-0489">Methyltransferase</keyword>
<dbReference type="Pfam" id="PF06859">
    <property type="entry name" value="Bin3"/>
    <property type="match status" value="1"/>
</dbReference>
<sequence length="285" mass="32582">MAETEVETKKRKKTETETETETETKKRKKTKEAFIYGNYKNYYGYRIDRDQKEDPRLAAFKREWFEGKDCLDVGCNQGLITISIAKKFNCRSILGVDIDAGLIDAAHWNLRKFARMMKASKAQVSDSTDCSANNICIGSNEKTYNTASSPREDDIFGRVSFKKENFVASLHGCSEKYDAILCLSVSKWIHLNWGDDGLITLFVKIWRLLRPGGIFVLEPQPWSSYNRNRQVSKTATLNFNNIIFRPHVFREILLDKIGFRSAEIVTDSLSGTVAGFNRPIIAFTK</sequence>
<dbReference type="GO" id="GO:0017069">
    <property type="term" value="F:snRNA binding"/>
    <property type="evidence" value="ECO:0007669"/>
    <property type="project" value="TreeGrafter"/>
</dbReference>
<dbReference type="PROSITE" id="PS51515">
    <property type="entry name" value="BIN3_SAM"/>
    <property type="match status" value="1"/>
</dbReference>
<evidence type="ECO:0000256" key="4">
    <source>
        <dbReference type="ARBA" id="ARBA00022691"/>
    </source>
</evidence>
<evidence type="ECO:0000256" key="2">
    <source>
        <dbReference type="ARBA" id="ARBA00022603"/>
    </source>
</evidence>
<dbReference type="CDD" id="cd02440">
    <property type="entry name" value="AdoMet_MTases"/>
    <property type="match status" value="1"/>
</dbReference>
<dbReference type="EC" id="2.1.1.-" evidence="6"/>
<feature type="region of interest" description="Disordered" evidence="7">
    <location>
        <begin position="1"/>
        <end position="28"/>
    </location>
</feature>
<gene>
    <name evidence="9" type="ORF">M6B38_361955</name>
</gene>
<dbReference type="GO" id="GO:0040031">
    <property type="term" value="P:snRNA modification"/>
    <property type="evidence" value="ECO:0007669"/>
    <property type="project" value="TreeGrafter"/>
</dbReference>
<evidence type="ECO:0000256" key="6">
    <source>
        <dbReference type="RuleBase" id="RU367087"/>
    </source>
</evidence>
<dbReference type="GO" id="GO:0008173">
    <property type="term" value="F:RNA methyltransferase activity"/>
    <property type="evidence" value="ECO:0007669"/>
    <property type="project" value="UniProtKB-UniRule"/>
</dbReference>
<organism evidence="9 10">
    <name type="scientific">Iris pallida</name>
    <name type="common">Sweet iris</name>
    <dbReference type="NCBI Taxonomy" id="29817"/>
    <lineage>
        <taxon>Eukaryota</taxon>
        <taxon>Viridiplantae</taxon>
        <taxon>Streptophyta</taxon>
        <taxon>Embryophyta</taxon>
        <taxon>Tracheophyta</taxon>
        <taxon>Spermatophyta</taxon>
        <taxon>Magnoliopsida</taxon>
        <taxon>Liliopsida</taxon>
        <taxon>Asparagales</taxon>
        <taxon>Iridaceae</taxon>
        <taxon>Iridoideae</taxon>
        <taxon>Irideae</taxon>
        <taxon>Iris</taxon>
    </lineage>
</organism>
<dbReference type="AlphaFoldDB" id="A0AAX6GI73"/>
<dbReference type="EMBL" id="JANAVB010019200">
    <property type="protein sequence ID" value="KAJ6828476.1"/>
    <property type="molecule type" value="Genomic_DNA"/>
</dbReference>
<keyword evidence="4 5" id="KW-0949">S-adenosyl-L-methionine</keyword>
<evidence type="ECO:0000256" key="5">
    <source>
        <dbReference type="PROSITE-ProRule" id="PRU00848"/>
    </source>
</evidence>
<protein>
    <recommendedName>
        <fullName evidence="6">RNA methyltransferase</fullName>
        <ecNumber evidence="6">2.1.1.-</ecNumber>
    </recommendedName>
</protein>
<comment type="similarity">
    <text evidence="1 6">Belongs to the methyltransferase superfamily.</text>
</comment>
<dbReference type="Proteomes" id="UP001140949">
    <property type="component" value="Unassembled WGS sequence"/>
</dbReference>
<dbReference type="Gene3D" id="3.40.50.150">
    <property type="entry name" value="Vaccinia Virus protein VP39"/>
    <property type="match status" value="1"/>
</dbReference>
<feature type="domain" description="Bin3-type SAM" evidence="8">
    <location>
        <begin position="54"/>
        <end position="285"/>
    </location>
</feature>